<evidence type="ECO:0000256" key="3">
    <source>
        <dbReference type="ARBA" id="ARBA00013109"/>
    </source>
</evidence>
<dbReference type="AlphaFoldDB" id="A0A423PQW9"/>
<dbReference type="EMBL" id="AYKH01000011">
    <property type="protein sequence ID" value="ROO28006.1"/>
    <property type="molecule type" value="Genomic_DNA"/>
</dbReference>
<accession>A0A423PQW9</accession>
<sequence length="256" mass="26650">MRVPLSGCRVWLTRPAHQAEGWAAALEAAGATVLREPLLTIEPPADIEAARAGLIAAEAADRILATSTNAVDAAWRLKPDFAPQGTLYGVGAASADALEAASGRPVARPSGAFTSERLLALESLAALHGQHAAVLSGEGGRTALADTLAARGAAVTRVALYRRRGADIGPARLARLLDRADAVVVTSGEALAHLLTLAGDDHRAALARLRLVAPSRRVVQQADQGQGWTRAPVVVDRMSGEAVVTALARVWRGDRQ</sequence>
<keyword evidence="12" id="KW-1185">Reference proteome</keyword>
<dbReference type="GO" id="GO:0006780">
    <property type="term" value="P:uroporphyrinogen III biosynthetic process"/>
    <property type="evidence" value="ECO:0007669"/>
    <property type="project" value="UniProtKB-UniRule"/>
</dbReference>
<feature type="domain" description="Tetrapyrrole biosynthesis uroporphyrinogen III synthase" evidence="10">
    <location>
        <begin position="22"/>
        <end position="224"/>
    </location>
</feature>
<evidence type="ECO:0000313" key="11">
    <source>
        <dbReference type="EMBL" id="ROO28006.1"/>
    </source>
</evidence>
<evidence type="ECO:0000256" key="8">
    <source>
        <dbReference type="ARBA" id="ARBA00048617"/>
    </source>
</evidence>
<dbReference type="CDD" id="cd06578">
    <property type="entry name" value="HemD"/>
    <property type="match status" value="1"/>
</dbReference>
<dbReference type="Gene3D" id="3.40.50.10090">
    <property type="match status" value="2"/>
</dbReference>
<reference evidence="11 12" key="1">
    <citation type="submission" date="2013-10" db="EMBL/GenBank/DDBJ databases">
        <title>Salinisphaera orenii MK-B5 Genome Sequencing.</title>
        <authorList>
            <person name="Lai Q."/>
            <person name="Li C."/>
            <person name="Shao Z."/>
        </authorList>
    </citation>
    <scope>NUCLEOTIDE SEQUENCE [LARGE SCALE GENOMIC DNA]</scope>
    <source>
        <strain evidence="11 12">MK-B5</strain>
    </source>
</reference>
<proteinExistence type="inferred from homology"/>
<dbReference type="Proteomes" id="UP000283993">
    <property type="component" value="Unassembled WGS sequence"/>
</dbReference>
<dbReference type="InterPro" id="IPR039793">
    <property type="entry name" value="UROS/Hem4"/>
</dbReference>
<dbReference type="InterPro" id="IPR036108">
    <property type="entry name" value="4pyrrol_syn_uPrphyn_synt_sf"/>
</dbReference>
<evidence type="ECO:0000313" key="12">
    <source>
        <dbReference type="Proteomes" id="UP000283993"/>
    </source>
</evidence>
<name>A0A423PQW9_9GAMM</name>
<comment type="function">
    <text evidence="6 9">Catalyzes cyclization of the linear tetrapyrrole, hydroxymethylbilane, to the macrocyclic uroporphyrinogen III.</text>
</comment>
<dbReference type="GO" id="GO:0004852">
    <property type="term" value="F:uroporphyrinogen-III synthase activity"/>
    <property type="evidence" value="ECO:0007669"/>
    <property type="project" value="UniProtKB-UniRule"/>
</dbReference>
<evidence type="ECO:0000256" key="1">
    <source>
        <dbReference type="ARBA" id="ARBA00004772"/>
    </source>
</evidence>
<comment type="catalytic activity">
    <reaction evidence="8 9">
        <text>hydroxymethylbilane = uroporphyrinogen III + H2O</text>
        <dbReference type="Rhea" id="RHEA:18965"/>
        <dbReference type="ChEBI" id="CHEBI:15377"/>
        <dbReference type="ChEBI" id="CHEBI:57308"/>
        <dbReference type="ChEBI" id="CHEBI:57845"/>
        <dbReference type="EC" id="4.2.1.75"/>
    </reaction>
</comment>
<dbReference type="EC" id="4.2.1.75" evidence="3 9"/>
<evidence type="ECO:0000256" key="9">
    <source>
        <dbReference type="RuleBase" id="RU366031"/>
    </source>
</evidence>
<dbReference type="SUPFAM" id="SSF69618">
    <property type="entry name" value="HemD-like"/>
    <property type="match status" value="1"/>
</dbReference>
<evidence type="ECO:0000256" key="5">
    <source>
        <dbReference type="ARBA" id="ARBA00023244"/>
    </source>
</evidence>
<dbReference type="RefSeq" id="WP_123630762.1">
    <property type="nucleotide sequence ID" value="NZ_AYKH01000011.1"/>
</dbReference>
<comment type="pathway">
    <text evidence="1 9">Porphyrin-containing compound metabolism; protoporphyrin-IX biosynthesis; coproporphyrinogen-III from 5-aminolevulinate: step 3/4.</text>
</comment>
<dbReference type="Pfam" id="PF02602">
    <property type="entry name" value="HEM4"/>
    <property type="match status" value="1"/>
</dbReference>
<dbReference type="PANTHER" id="PTHR38042">
    <property type="entry name" value="UROPORPHYRINOGEN-III SYNTHASE, CHLOROPLASTIC"/>
    <property type="match status" value="1"/>
</dbReference>
<comment type="caution">
    <text evidence="11">The sequence shown here is derived from an EMBL/GenBank/DDBJ whole genome shotgun (WGS) entry which is preliminary data.</text>
</comment>
<evidence type="ECO:0000259" key="10">
    <source>
        <dbReference type="Pfam" id="PF02602"/>
    </source>
</evidence>
<dbReference type="InterPro" id="IPR003754">
    <property type="entry name" value="4pyrrol_synth_uPrphyn_synth"/>
</dbReference>
<keyword evidence="4 9" id="KW-0456">Lyase</keyword>
<dbReference type="PANTHER" id="PTHR38042:SF1">
    <property type="entry name" value="UROPORPHYRINOGEN-III SYNTHASE, CHLOROPLASTIC"/>
    <property type="match status" value="1"/>
</dbReference>
<evidence type="ECO:0000256" key="7">
    <source>
        <dbReference type="ARBA" id="ARBA00040167"/>
    </source>
</evidence>
<protein>
    <recommendedName>
        <fullName evidence="7 9">Uroporphyrinogen-III synthase</fullName>
        <ecNumber evidence="3 9">4.2.1.75</ecNumber>
    </recommendedName>
</protein>
<keyword evidence="5 9" id="KW-0627">Porphyrin biosynthesis</keyword>
<gene>
    <name evidence="11" type="ORF">SAOR_06775</name>
</gene>
<evidence type="ECO:0000256" key="4">
    <source>
        <dbReference type="ARBA" id="ARBA00023239"/>
    </source>
</evidence>
<evidence type="ECO:0000256" key="2">
    <source>
        <dbReference type="ARBA" id="ARBA00008133"/>
    </source>
</evidence>
<dbReference type="UniPathway" id="UPA00251">
    <property type="reaction ID" value="UER00320"/>
</dbReference>
<evidence type="ECO:0000256" key="6">
    <source>
        <dbReference type="ARBA" id="ARBA00037589"/>
    </source>
</evidence>
<organism evidence="11 12">
    <name type="scientific">Salinisphaera orenii MK-B5</name>
    <dbReference type="NCBI Taxonomy" id="856730"/>
    <lineage>
        <taxon>Bacteria</taxon>
        <taxon>Pseudomonadati</taxon>
        <taxon>Pseudomonadota</taxon>
        <taxon>Gammaproteobacteria</taxon>
        <taxon>Salinisphaerales</taxon>
        <taxon>Salinisphaeraceae</taxon>
        <taxon>Salinisphaera</taxon>
    </lineage>
</organism>
<comment type="similarity">
    <text evidence="2 9">Belongs to the uroporphyrinogen-III synthase family.</text>
</comment>
<dbReference type="GO" id="GO:0006782">
    <property type="term" value="P:protoporphyrinogen IX biosynthetic process"/>
    <property type="evidence" value="ECO:0007669"/>
    <property type="project" value="UniProtKB-UniRule"/>
</dbReference>